<dbReference type="GO" id="GO:0005771">
    <property type="term" value="C:multivesicular body"/>
    <property type="evidence" value="ECO:0007669"/>
    <property type="project" value="TreeGrafter"/>
</dbReference>
<dbReference type="EMBL" id="JAAAID010000538">
    <property type="protein sequence ID" value="KAG0016380.1"/>
    <property type="molecule type" value="Genomic_DNA"/>
</dbReference>
<sequence length="340" mass="39414">MHRFFGTNKKTPKPNLTDAITATDLRVDAVEVKIRKLDAELIKYKDQMKKMRDGPAKNSVKAKAMRILKERKLYESQREQLQQQSFNMEQAAFTTENLKNVMTTVDAMKLANQTMKQQYKKVDIDKIEQMQDEMEEIMEQANEIQETLGRSYGVPDDVDEDELEAELDALGDELYEEEEPSYLEDEALDLPAAETAEPQTEDTPSEKENTNALRTRFTGACRDALRAECKQYESDYEQKLRQAEVDFRRTKLELKEQKDRQQMDAVRRVMNNLAQSNEYKGSSDGTQKRLEKIRSWIDYAASKADEHWTKERQQFDAKYGYTKTAAVVEAPVAEEKNPSD</sequence>
<keyword evidence="2 3" id="KW-0175">Coiled coil</keyword>
<evidence type="ECO:0000313" key="4">
    <source>
        <dbReference type="EMBL" id="KAG0016380.1"/>
    </source>
</evidence>
<gene>
    <name evidence="4" type="ORF">BGZ80_009252</name>
</gene>
<organism evidence="4 5">
    <name type="scientific">Entomortierella chlamydospora</name>
    <dbReference type="NCBI Taxonomy" id="101097"/>
    <lineage>
        <taxon>Eukaryota</taxon>
        <taxon>Fungi</taxon>
        <taxon>Fungi incertae sedis</taxon>
        <taxon>Mucoromycota</taxon>
        <taxon>Mortierellomycotina</taxon>
        <taxon>Mortierellomycetes</taxon>
        <taxon>Mortierellales</taxon>
        <taxon>Mortierellaceae</taxon>
        <taxon>Entomortierella</taxon>
    </lineage>
</organism>
<accession>A0A9P6T0U9</accession>
<evidence type="ECO:0000256" key="3">
    <source>
        <dbReference type="SAM" id="Coils"/>
    </source>
</evidence>
<dbReference type="PANTHER" id="PTHR22761:SF12">
    <property type="entry name" value="CHARGED MULTIVESICULAR BODY PROTEIN 5"/>
    <property type="match status" value="1"/>
</dbReference>
<dbReference type="InterPro" id="IPR005024">
    <property type="entry name" value="Snf7_fam"/>
</dbReference>
<comment type="similarity">
    <text evidence="1">Belongs to the SNF7 family.</text>
</comment>
<dbReference type="Pfam" id="PF03357">
    <property type="entry name" value="Snf7"/>
    <property type="match status" value="1"/>
</dbReference>
<dbReference type="GO" id="GO:0006900">
    <property type="term" value="P:vesicle budding from membrane"/>
    <property type="evidence" value="ECO:0007669"/>
    <property type="project" value="TreeGrafter"/>
</dbReference>
<feature type="coiled-coil region" evidence="3">
    <location>
        <begin position="120"/>
        <end position="147"/>
    </location>
</feature>
<dbReference type="Gene3D" id="6.10.140.1230">
    <property type="match status" value="1"/>
</dbReference>
<dbReference type="AlphaFoldDB" id="A0A9P6T0U9"/>
<keyword evidence="5" id="KW-1185">Reference proteome</keyword>
<evidence type="ECO:0008006" key="6">
    <source>
        <dbReference type="Google" id="ProtNLM"/>
    </source>
</evidence>
<comment type="caution">
    <text evidence="4">The sequence shown here is derived from an EMBL/GenBank/DDBJ whole genome shotgun (WGS) entry which is preliminary data.</text>
</comment>
<feature type="coiled-coil region" evidence="3">
    <location>
        <begin position="222"/>
        <end position="260"/>
    </location>
</feature>
<reference evidence="4" key="1">
    <citation type="journal article" date="2020" name="Fungal Divers.">
        <title>Resolving the Mortierellaceae phylogeny through synthesis of multi-gene phylogenetics and phylogenomics.</title>
        <authorList>
            <person name="Vandepol N."/>
            <person name="Liber J."/>
            <person name="Desiro A."/>
            <person name="Na H."/>
            <person name="Kennedy M."/>
            <person name="Barry K."/>
            <person name="Grigoriev I.V."/>
            <person name="Miller A.N."/>
            <person name="O'Donnell K."/>
            <person name="Stajich J.E."/>
            <person name="Bonito G."/>
        </authorList>
    </citation>
    <scope>NUCLEOTIDE SEQUENCE</scope>
    <source>
        <strain evidence="4">NRRL 2769</strain>
    </source>
</reference>
<feature type="coiled-coil region" evidence="3">
    <location>
        <begin position="27"/>
        <end position="91"/>
    </location>
</feature>
<dbReference type="OrthoDB" id="3973241at2759"/>
<proteinExistence type="inferred from homology"/>
<dbReference type="GO" id="GO:0032511">
    <property type="term" value="P:late endosome to vacuole transport via multivesicular body sorting pathway"/>
    <property type="evidence" value="ECO:0007669"/>
    <property type="project" value="TreeGrafter"/>
</dbReference>
<evidence type="ECO:0000313" key="5">
    <source>
        <dbReference type="Proteomes" id="UP000703661"/>
    </source>
</evidence>
<evidence type="ECO:0000256" key="1">
    <source>
        <dbReference type="ARBA" id="ARBA00006190"/>
    </source>
</evidence>
<protein>
    <recommendedName>
        <fullName evidence="6">Snf7 family protein</fullName>
    </recommendedName>
</protein>
<dbReference type="Proteomes" id="UP000703661">
    <property type="component" value="Unassembled WGS sequence"/>
</dbReference>
<evidence type="ECO:0000256" key="2">
    <source>
        <dbReference type="ARBA" id="ARBA00023054"/>
    </source>
</evidence>
<name>A0A9P6T0U9_9FUNG</name>
<dbReference type="PANTHER" id="PTHR22761">
    <property type="entry name" value="CHARGED MULTIVESICULAR BODY PROTEIN"/>
    <property type="match status" value="1"/>
</dbReference>